<dbReference type="InterPro" id="IPR050226">
    <property type="entry name" value="NagZ_Beta-hexosaminidase"/>
</dbReference>
<evidence type="ECO:0000313" key="8">
    <source>
        <dbReference type="Proteomes" id="UP000824074"/>
    </source>
</evidence>
<dbReference type="Pfam" id="PF00933">
    <property type="entry name" value="Glyco_hydro_3"/>
    <property type="match status" value="1"/>
</dbReference>
<dbReference type="GO" id="GO:0004563">
    <property type="term" value="F:beta-N-acetylhexosaminidase activity"/>
    <property type="evidence" value="ECO:0007669"/>
    <property type="project" value="UniProtKB-EC"/>
</dbReference>
<dbReference type="AlphaFoldDB" id="A0A9D1LIZ7"/>
<evidence type="ECO:0000259" key="6">
    <source>
        <dbReference type="Pfam" id="PF00933"/>
    </source>
</evidence>
<dbReference type="EC" id="3.2.1.52" evidence="3"/>
<organism evidence="7 8">
    <name type="scientific">Candidatus Aphodocola excrementigallinarum</name>
    <dbReference type="NCBI Taxonomy" id="2840670"/>
    <lineage>
        <taxon>Bacteria</taxon>
        <taxon>Bacillati</taxon>
        <taxon>Bacillota</taxon>
        <taxon>Bacilli</taxon>
        <taxon>Candidatus Aphodocola</taxon>
    </lineage>
</organism>
<proteinExistence type="inferred from homology"/>
<dbReference type="GO" id="GO:0009254">
    <property type="term" value="P:peptidoglycan turnover"/>
    <property type="evidence" value="ECO:0007669"/>
    <property type="project" value="TreeGrafter"/>
</dbReference>
<dbReference type="InterPro" id="IPR017853">
    <property type="entry name" value="GH"/>
</dbReference>
<dbReference type="SUPFAM" id="SSF51445">
    <property type="entry name" value="(Trans)glycosidases"/>
    <property type="match status" value="1"/>
</dbReference>
<dbReference type="PROSITE" id="PS00775">
    <property type="entry name" value="GLYCOSYL_HYDROL_F3"/>
    <property type="match status" value="1"/>
</dbReference>
<protein>
    <recommendedName>
        <fullName evidence="3">beta-N-acetylhexosaminidase</fullName>
        <ecNumber evidence="3">3.2.1.52</ecNumber>
    </recommendedName>
</protein>
<dbReference type="Gene3D" id="3.20.20.300">
    <property type="entry name" value="Glycoside hydrolase, family 3, N-terminal domain"/>
    <property type="match status" value="1"/>
</dbReference>
<evidence type="ECO:0000256" key="2">
    <source>
        <dbReference type="ARBA" id="ARBA00005336"/>
    </source>
</evidence>
<evidence type="ECO:0000256" key="5">
    <source>
        <dbReference type="ARBA" id="ARBA00023295"/>
    </source>
</evidence>
<gene>
    <name evidence="7" type="ORF">IAB68_04120</name>
</gene>
<dbReference type="PANTHER" id="PTHR30480:SF13">
    <property type="entry name" value="BETA-HEXOSAMINIDASE"/>
    <property type="match status" value="1"/>
</dbReference>
<comment type="catalytic activity">
    <reaction evidence="1">
        <text>Hydrolysis of terminal non-reducing N-acetyl-D-hexosamine residues in N-acetyl-beta-D-hexosaminides.</text>
        <dbReference type="EC" id="3.2.1.52"/>
    </reaction>
</comment>
<dbReference type="InterPro" id="IPR036962">
    <property type="entry name" value="Glyco_hydro_3_N_sf"/>
</dbReference>
<accession>A0A9D1LIZ7</accession>
<keyword evidence="4" id="KW-0378">Hydrolase</keyword>
<dbReference type="GO" id="GO:0005975">
    <property type="term" value="P:carbohydrate metabolic process"/>
    <property type="evidence" value="ECO:0007669"/>
    <property type="project" value="InterPro"/>
</dbReference>
<comment type="caution">
    <text evidence="7">The sequence shown here is derived from an EMBL/GenBank/DDBJ whole genome shotgun (WGS) entry which is preliminary data.</text>
</comment>
<dbReference type="PANTHER" id="PTHR30480">
    <property type="entry name" value="BETA-HEXOSAMINIDASE-RELATED"/>
    <property type="match status" value="1"/>
</dbReference>
<dbReference type="InterPro" id="IPR001764">
    <property type="entry name" value="Glyco_hydro_3_N"/>
</dbReference>
<comment type="similarity">
    <text evidence="2">Belongs to the glycosyl hydrolase 3 family.</text>
</comment>
<evidence type="ECO:0000313" key="7">
    <source>
        <dbReference type="EMBL" id="HIU40466.1"/>
    </source>
</evidence>
<sequence>MKRKIITILSALFLVVLSIFLVNNKTDVNNKTTKKEKSLKATVLEVSNDYVTVLDKNNIIYTFLNDDNVFELGQNVNIKYTGALDKNKEKQTISIKSVSSFDDTGNIPLSFNDDGMFKQFYQMAYNKLKTMTLDEKIGQIFLVRVPSENQISDLQKYHFGGYLLFERDFKDKTKDEVINMINEYQENANIPLLIATDEEGGDVSRLSSNKNIVDEPFKSPSELYDEDGLNTIRKDTIYKSSVLEELGINVNLAPVVDVSTDPDSYMYERTIKEDTSVTSKYAKTVIEASKDSNVSYTLKHFPGYGNNADTHTSSTTDNRTYSAIMEDDIPPFRAGIKAGAEAVLVSHNTVPAFDKDNPASLSITTHNILRNELSFTGIIITDDLDMGAITDNDAVIKAIKAGNDLLIVTDYESAINKVHDALENGNISVSLIDNMAFRVLSWKYYKGLMYDILK</sequence>
<reference evidence="7" key="2">
    <citation type="journal article" date="2021" name="PeerJ">
        <title>Extensive microbial diversity within the chicken gut microbiome revealed by metagenomics and culture.</title>
        <authorList>
            <person name="Gilroy R."/>
            <person name="Ravi A."/>
            <person name="Getino M."/>
            <person name="Pursley I."/>
            <person name="Horton D.L."/>
            <person name="Alikhan N.F."/>
            <person name="Baker D."/>
            <person name="Gharbi K."/>
            <person name="Hall N."/>
            <person name="Watson M."/>
            <person name="Adriaenssens E.M."/>
            <person name="Foster-Nyarko E."/>
            <person name="Jarju S."/>
            <person name="Secka A."/>
            <person name="Antonio M."/>
            <person name="Oren A."/>
            <person name="Chaudhuri R.R."/>
            <person name="La Ragione R."/>
            <person name="Hildebrand F."/>
            <person name="Pallen M.J."/>
        </authorList>
    </citation>
    <scope>NUCLEOTIDE SEQUENCE</scope>
    <source>
        <strain evidence="7">CHK193-30670</strain>
    </source>
</reference>
<dbReference type="Proteomes" id="UP000824074">
    <property type="component" value="Unassembled WGS sequence"/>
</dbReference>
<evidence type="ECO:0000256" key="1">
    <source>
        <dbReference type="ARBA" id="ARBA00001231"/>
    </source>
</evidence>
<evidence type="ECO:0000256" key="4">
    <source>
        <dbReference type="ARBA" id="ARBA00022801"/>
    </source>
</evidence>
<keyword evidence="5" id="KW-0326">Glycosidase</keyword>
<feature type="domain" description="Glycoside hydrolase family 3 N-terminal" evidence="6">
    <location>
        <begin position="132"/>
        <end position="441"/>
    </location>
</feature>
<name>A0A9D1LIZ7_9FIRM</name>
<dbReference type="InterPro" id="IPR019800">
    <property type="entry name" value="Glyco_hydro_3_AS"/>
</dbReference>
<evidence type="ECO:0000256" key="3">
    <source>
        <dbReference type="ARBA" id="ARBA00012663"/>
    </source>
</evidence>
<reference evidence="7" key="1">
    <citation type="submission" date="2020-10" db="EMBL/GenBank/DDBJ databases">
        <authorList>
            <person name="Gilroy R."/>
        </authorList>
    </citation>
    <scope>NUCLEOTIDE SEQUENCE</scope>
    <source>
        <strain evidence="7">CHK193-30670</strain>
    </source>
</reference>
<dbReference type="EMBL" id="DVMT01000041">
    <property type="protein sequence ID" value="HIU40466.1"/>
    <property type="molecule type" value="Genomic_DNA"/>
</dbReference>